<dbReference type="OrthoDB" id="1139121at2"/>
<comment type="caution">
    <text evidence="1">The sequence shown here is derived from an EMBL/GenBank/DDBJ whole genome shotgun (WGS) entry which is preliminary data.</text>
</comment>
<protein>
    <recommendedName>
        <fullName evidence="3">Hemerythrin HHE cation binding domain-containing protein</fullName>
    </recommendedName>
</protein>
<dbReference type="Proteomes" id="UP000323136">
    <property type="component" value="Unassembled WGS sequence"/>
</dbReference>
<proteinExistence type="predicted"/>
<gene>
    <name evidence="1" type="ORF">C7447_101882</name>
</gene>
<keyword evidence="2" id="KW-1185">Reference proteome</keyword>
<evidence type="ECO:0000313" key="1">
    <source>
        <dbReference type="EMBL" id="TYQ00272.1"/>
    </source>
</evidence>
<evidence type="ECO:0008006" key="3">
    <source>
        <dbReference type="Google" id="ProtNLM"/>
    </source>
</evidence>
<dbReference type="RefSeq" id="WP_148869098.1">
    <property type="nucleotide sequence ID" value="NZ_VNIA01000001.1"/>
</dbReference>
<name>A0A5S5DWP9_9FLAO</name>
<organism evidence="1 2">
    <name type="scientific">Tenacibaculum adriaticum</name>
    <dbReference type="NCBI Taxonomy" id="413713"/>
    <lineage>
        <taxon>Bacteria</taxon>
        <taxon>Pseudomonadati</taxon>
        <taxon>Bacteroidota</taxon>
        <taxon>Flavobacteriia</taxon>
        <taxon>Flavobacteriales</taxon>
        <taxon>Flavobacteriaceae</taxon>
        <taxon>Tenacibaculum</taxon>
    </lineage>
</organism>
<accession>A0A5S5DWP9</accession>
<dbReference type="EMBL" id="VNIA01000001">
    <property type="protein sequence ID" value="TYQ00272.1"/>
    <property type="molecule type" value="Genomic_DNA"/>
</dbReference>
<evidence type="ECO:0000313" key="2">
    <source>
        <dbReference type="Proteomes" id="UP000323136"/>
    </source>
</evidence>
<reference evidence="1 2" key="1">
    <citation type="submission" date="2019-07" db="EMBL/GenBank/DDBJ databases">
        <title>Genomic Encyclopedia of Type Strains, Phase IV (KMG-IV): sequencing the most valuable type-strain genomes for metagenomic binning, comparative biology and taxonomic classification.</title>
        <authorList>
            <person name="Goeker M."/>
        </authorList>
    </citation>
    <scope>NUCLEOTIDE SEQUENCE [LARGE SCALE GENOMIC DNA]</scope>
    <source>
        <strain evidence="1 2">DSM 18961</strain>
    </source>
</reference>
<dbReference type="AlphaFoldDB" id="A0A5S5DWP9"/>
<sequence length="146" mass="17418">MDTTPNIKYIEWFSAEDMHLTTKHWSSELNFIEDEQYFFEELIVSYTKDLINLDEFSKNKKIVEKLGELIRDNQELIDLVKNHQNGLEILVDGIDQPEEEKRYKEIHKKLMIKINKHLVSHKELKTQLFSVIKGYLKNTASKKLHE</sequence>